<dbReference type="EMBL" id="PEIB01000036">
    <property type="protein sequence ID" value="RXJ71514.1"/>
    <property type="molecule type" value="Genomic_DNA"/>
</dbReference>
<organism evidence="1 2">
    <name type="scientific">Veronia nyctiphanis</name>
    <dbReference type="NCBI Taxonomy" id="1278244"/>
    <lineage>
        <taxon>Bacteria</taxon>
        <taxon>Pseudomonadati</taxon>
        <taxon>Pseudomonadota</taxon>
        <taxon>Gammaproteobacteria</taxon>
        <taxon>Vibrionales</taxon>
        <taxon>Vibrionaceae</taxon>
        <taxon>Veronia</taxon>
    </lineage>
</organism>
<dbReference type="Proteomes" id="UP000290287">
    <property type="component" value="Unassembled WGS sequence"/>
</dbReference>
<proteinExistence type="predicted"/>
<evidence type="ECO:0000313" key="2">
    <source>
        <dbReference type="Proteomes" id="UP000290287"/>
    </source>
</evidence>
<dbReference type="AlphaFoldDB" id="A0A4Q0YNJ1"/>
<evidence type="ECO:0000313" key="1">
    <source>
        <dbReference type="EMBL" id="RXJ71514.1"/>
    </source>
</evidence>
<keyword evidence="2" id="KW-1185">Reference proteome</keyword>
<name>A0A4Q0YNJ1_9GAMM</name>
<protein>
    <submittedName>
        <fullName evidence="1">Uncharacterized protein</fullName>
    </submittedName>
</protein>
<sequence length="92" mass="10165">MIWGANYHICQVEGEGVPIKMTRVGDKLVYTESDSGPEFSFNCKLEFSLHDNKLTISDSNFDCSNWVFTCGARVGLDGVELPKVSQTCPVSD</sequence>
<comment type="caution">
    <text evidence="1">The sequence shown here is derived from an EMBL/GenBank/DDBJ whole genome shotgun (WGS) entry which is preliminary data.</text>
</comment>
<reference evidence="1 2" key="1">
    <citation type="submission" date="2017-10" db="EMBL/GenBank/DDBJ databases">
        <title>Nyctiphanis sp. nov., isolated from the stomach of the euphausiid Nyctiphanes simplex (Hansen, 1911) in the Gulf of California.</title>
        <authorList>
            <person name="Gomez-Gil B."/>
            <person name="Aguilar-Mendez M."/>
            <person name="Lopez-Cortes A."/>
            <person name="Gomez-Gutierrez J."/>
            <person name="Roque A."/>
            <person name="Lang E."/>
            <person name="Gonzalez-Castillo A."/>
        </authorList>
    </citation>
    <scope>NUCLEOTIDE SEQUENCE [LARGE SCALE GENOMIC DNA]</scope>
    <source>
        <strain evidence="1 2">CAIM 600</strain>
    </source>
</reference>
<gene>
    <name evidence="1" type="ORF">CS022_20695</name>
</gene>
<accession>A0A4Q0YNJ1</accession>